<evidence type="ECO:0000313" key="3">
    <source>
        <dbReference type="EMBL" id="GGE94953.1"/>
    </source>
</evidence>
<evidence type="ECO:0000259" key="2">
    <source>
        <dbReference type="Pfam" id="PF16403"/>
    </source>
</evidence>
<protein>
    <recommendedName>
        <fullName evidence="2">Pesticidal crystal protein Cry22Aa Ig-like domain-containing protein</fullName>
    </recommendedName>
</protein>
<comment type="caution">
    <text evidence="3">The sequence shown here is derived from an EMBL/GenBank/DDBJ whole genome shotgun (WGS) entry which is preliminary data.</text>
</comment>
<dbReference type="Gene3D" id="2.60.40.10">
    <property type="entry name" value="Immunoglobulins"/>
    <property type="match status" value="1"/>
</dbReference>
<keyword evidence="4" id="KW-1185">Reference proteome</keyword>
<gene>
    <name evidence="3" type="ORF">GCM10011383_02110</name>
</gene>
<dbReference type="Proteomes" id="UP000632273">
    <property type="component" value="Unassembled WGS sequence"/>
</dbReference>
<accession>A0ABQ1TGT4</accession>
<proteinExistence type="predicted"/>
<feature type="chain" id="PRO_5046615971" description="Pesticidal crystal protein Cry22Aa Ig-like domain-containing protein" evidence="1">
    <location>
        <begin position="22"/>
        <end position="217"/>
    </location>
</feature>
<dbReference type="RefSeq" id="WP_188810100.1">
    <property type="nucleotide sequence ID" value="NZ_BMHT01000001.1"/>
</dbReference>
<evidence type="ECO:0000313" key="4">
    <source>
        <dbReference type="Proteomes" id="UP000632273"/>
    </source>
</evidence>
<evidence type="ECO:0000256" key="1">
    <source>
        <dbReference type="SAM" id="SignalP"/>
    </source>
</evidence>
<keyword evidence="1" id="KW-0732">Signal</keyword>
<dbReference type="EMBL" id="BMHT01000001">
    <property type="protein sequence ID" value="GGE94953.1"/>
    <property type="molecule type" value="Genomic_DNA"/>
</dbReference>
<feature type="signal peptide" evidence="1">
    <location>
        <begin position="1"/>
        <end position="21"/>
    </location>
</feature>
<organism evidence="3 4">
    <name type="scientific">Hymenobacter cavernae</name>
    <dbReference type="NCBI Taxonomy" id="2044852"/>
    <lineage>
        <taxon>Bacteria</taxon>
        <taxon>Pseudomonadati</taxon>
        <taxon>Bacteroidota</taxon>
        <taxon>Cytophagia</taxon>
        <taxon>Cytophagales</taxon>
        <taxon>Hymenobacteraceae</taxon>
        <taxon>Hymenobacter</taxon>
    </lineage>
</organism>
<feature type="domain" description="Pesticidal crystal protein Cry22Aa Ig-like" evidence="2">
    <location>
        <begin position="39"/>
        <end position="107"/>
    </location>
</feature>
<reference evidence="4" key="1">
    <citation type="journal article" date="2019" name="Int. J. Syst. Evol. Microbiol.">
        <title>The Global Catalogue of Microorganisms (GCM) 10K type strain sequencing project: providing services to taxonomists for standard genome sequencing and annotation.</title>
        <authorList>
            <consortium name="The Broad Institute Genomics Platform"/>
            <consortium name="The Broad Institute Genome Sequencing Center for Infectious Disease"/>
            <person name="Wu L."/>
            <person name="Ma J."/>
        </authorList>
    </citation>
    <scope>NUCLEOTIDE SEQUENCE [LARGE SCALE GENOMIC DNA]</scope>
    <source>
        <strain evidence="4">CGMCC 1.15197</strain>
    </source>
</reference>
<dbReference type="Pfam" id="PF16403">
    <property type="entry name" value="Bact_surface_Ig-like"/>
    <property type="match status" value="1"/>
</dbReference>
<name>A0ABQ1TGT4_9BACT</name>
<dbReference type="InterPro" id="IPR032179">
    <property type="entry name" value="Cry22Aa_Ig-like"/>
</dbReference>
<dbReference type="PROSITE" id="PS51257">
    <property type="entry name" value="PROKAR_LIPOPROTEIN"/>
    <property type="match status" value="1"/>
</dbReference>
<sequence>MRKLRFSFLSLSILLSIAVSSCKKTETENLSRVKNYAAITLKGPALTSINVGEAYTDPGASATLDGAEITTQVVGSVNNKVPGFYTIQYRGANTEGDTVATSRVVAVVDPAVNNIDQSGTYLRTGFTPSIVKKIGKGLYTTSNLGGVLVPSTALFPAYFAQLTPTRLEFPSQQVPGAGTVDFTGDAAVFNSSGIVTQFSYSVINPLFGTATRTFVRQ</sequence>
<dbReference type="InterPro" id="IPR013783">
    <property type="entry name" value="Ig-like_fold"/>
</dbReference>